<sequence>MAIKSAFSEQAIAGDALDIIEIIMTIEEDLNIEIPDHLIEQKTNSSDVTDLPHNLTIEMLQEIVTSECSNT</sequence>
<organism evidence="1 2">
    <name type="scientific">Halopseudomonas oceani</name>
    <dbReference type="NCBI Taxonomy" id="1708783"/>
    <lineage>
        <taxon>Bacteria</taxon>
        <taxon>Pseudomonadati</taxon>
        <taxon>Pseudomonadota</taxon>
        <taxon>Gammaproteobacteria</taxon>
        <taxon>Pseudomonadales</taxon>
        <taxon>Pseudomonadaceae</taxon>
        <taxon>Halopseudomonas</taxon>
    </lineage>
</organism>
<gene>
    <name evidence="1" type="ORF">C1949_16395</name>
</gene>
<keyword evidence="2" id="KW-1185">Reference proteome</keyword>
<dbReference type="Gene3D" id="1.10.1200.10">
    <property type="entry name" value="ACP-like"/>
    <property type="match status" value="1"/>
</dbReference>
<accession>A0A2P4ERK4</accession>
<dbReference type="EMBL" id="PPSK01000020">
    <property type="protein sequence ID" value="POB01413.1"/>
    <property type="molecule type" value="Genomic_DNA"/>
</dbReference>
<evidence type="ECO:0000313" key="2">
    <source>
        <dbReference type="Proteomes" id="UP000243451"/>
    </source>
</evidence>
<dbReference type="InterPro" id="IPR036736">
    <property type="entry name" value="ACP-like_sf"/>
</dbReference>
<dbReference type="Proteomes" id="UP000243451">
    <property type="component" value="Unassembled WGS sequence"/>
</dbReference>
<name>A0A2P4ERK4_9GAMM</name>
<protein>
    <recommendedName>
        <fullName evidence="3">Carrier domain-containing protein</fullName>
    </recommendedName>
</protein>
<proteinExistence type="predicted"/>
<evidence type="ECO:0000313" key="1">
    <source>
        <dbReference type="EMBL" id="POB01413.1"/>
    </source>
</evidence>
<dbReference type="AlphaFoldDB" id="A0A2P4ERK4"/>
<comment type="caution">
    <text evidence="1">The sequence shown here is derived from an EMBL/GenBank/DDBJ whole genome shotgun (WGS) entry which is preliminary data.</text>
</comment>
<reference evidence="1 2" key="1">
    <citation type="submission" date="2018-01" db="EMBL/GenBank/DDBJ databases">
        <title>Draft genome of the type strain Pseudomonas oceani DSM 100277 isolated from the deep water in Okinawa trough, northwestern Pacific Ocean.</title>
        <authorList>
            <person name="Gomila M."/>
            <person name="Mulet M."/>
            <person name="Garcia-Valdes E."/>
            <person name="Lalucat J."/>
        </authorList>
    </citation>
    <scope>NUCLEOTIDE SEQUENCE [LARGE SCALE GENOMIC DNA]</scope>
    <source>
        <strain evidence="1 2">DSM 100277</strain>
    </source>
</reference>
<evidence type="ECO:0008006" key="3">
    <source>
        <dbReference type="Google" id="ProtNLM"/>
    </source>
</evidence>
<dbReference type="SUPFAM" id="SSF47336">
    <property type="entry name" value="ACP-like"/>
    <property type="match status" value="1"/>
</dbReference>